<reference evidence="2" key="1">
    <citation type="submission" date="2020-02" db="EMBL/GenBank/DDBJ databases">
        <authorList>
            <person name="Meier V. D."/>
        </authorList>
    </citation>
    <scope>NUCLEOTIDE SEQUENCE</scope>
    <source>
        <strain evidence="2">AVDCRST_MAG08</strain>
    </source>
</reference>
<feature type="compositionally biased region" description="Basic residues" evidence="1">
    <location>
        <begin position="269"/>
        <end position="290"/>
    </location>
</feature>
<organism evidence="2">
    <name type="scientific">uncultured Acetobacteraceae bacterium</name>
    <dbReference type="NCBI Taxonomy" id="169975"/>
    <lineage>
        <taxon>Bacteria</taxon>
        <taxon>Pseudomonadati</taxon>
        <taxon>Pseudomonadota</taxon>
        <taxon>Alphaproteobacteria</taxon>
        <taxon>Acetobacterales</taxon>
        <taxon>Acetobacteraceae</taxon>
        <taxon>environmental samples</taxon>
    </lineage>
</organism>
<accession>A0A6J4JYD2</accession>
<feature type="region of interest" description="Disordered" evidence="1">
    <location>
        <begin position="41"/>
        <end position="117"/>
    </location>
</feature>
<name>A0A6J4JYD2_9PROT</name>
<proteinExistence type="predicted"/>
<feature type="compositionally biased region" description="Basic residues" evidence="1">
    <location>
        <begin position="183"/>
        <end position="194"/>
    </location>
</feature>
<feature type="compositionally biased region" description="Basic residues" evidence="1">
    <location>
        <begin position="83"/>
        <end position="92"/>
    </location>
</feature>
<protein>
    <submittedName>
        <fullName evidence="2">Uncharacterized protein</fullName>
    </submittedName>
</protein>
<feature type="compositionally biased region" description="Low complexity" evidence="1">
    <location>
        <begin position="311"/>
        <end position="320"/>
    </location>
</feature>
<feature type="compositionally biased region" description="Low complexity" evidence="1">
    <location>
        <begin position="51"/>
        <end position="64"/>
    </location>
</feature>
<dbReference type="AlphaFoldDB" id="A0A6J4JYD2"/>
<feature type="region of interest" description="Disordered" evidence="1">
    <location>
        <begin position="1"/>
        <end position="22"/>
    </location>
</feature>
<feature type="compositionally biased region" description="Gly residues" evidence="1">
    <location>
        <begin position="253"/>
        <end position="268"/>
    </location>
</feature>
<evidence type="ECO:0000313" key="2">
    <source>
        <dbReference type="EMBL" id="CAA9290770.1"/>
    </source>
</evidence>
<dbReference type="EMBL" id="CADCTG010000372">
    <property type="protein sequence ID" value="CAA9290770.1"/>
    <property type="molecule type" value="Genomic_DNA"/>
</dbReference>
<feature type="compositionally biased region" description="Basic residues" evidence="1">
    <location>
        <begin position="1"/>
        <end position="10"/>
    </location>
</feature>
<evidence type="ECO:0000256" key="1">
    <source>
        <dbReference type="SAM" id="MobiDB-lite"/>
    </source>
</evidence>
<feature type="non-terminal residue" evidence="2">
    <location>
        <position position="1"/>
    </location>
</feature>
<feature type="non-terminal residue" evidence="2">
    <location>
        <position position="320"/>
    </location>
</feature>
<feature type="region of interest" description="Disordered" evidence="1">
    <location>
        <begin position="136"/>
        <end position="320"/>
    </location>
</feature>
<sequence>EARRRRRVPGRGRGDIPQGAALGVDHGRLRRLCGRVPLRHHGDVPGDADQLLRGRGQRRAGPGLPRRHVRRPPRAGAGLPLRHPPRHLHRLPHGLAGPVRDGGVPARRSGGEGALGREDDDRRFLALRPRRLGRVADARGHPLLRGPVGSARPRQAPPRAEDAQQGAPRGRRDDEGGLDGGGRHRGRGGRRRLRPVVARPARGGSGLGRHPEGRRVQPEGGRPRPGRPPPGEDRPVRPGAPARPGPRPAARPGLGGGRRGPDAGGGPRLHGRGLRRAAPWRRRPRARARPGRGGGEGARLAHARADDHAGRALAGRRTAL</sequence>
<gene>
    <name evidence="2" type="ORF">AVDCRST_MAG08-4566</name>
</gene>